<gene>
    <name evidence="2" type="ORF">NITMOv2_2641</name>
</gene>
<dbReference type="EMBL" id="CP011801">
    <property type="protein sequence ID" value="ALA59054.1"/>
    <property type="molecule type" value="Genomic_DNA"/>
</dbReference>
<dbReference type="PATRIC" id="fig|42253.5.peg.2612"/>
<dbReference type="AlphaFoldDB" id="A0A0K2GDX4"/>
<protein>
    <submittedName>
        <fullName evidence="2">Uncharacterized protein</fullName>
    </submittedName>
</protein>
<organism evidence="2 3">
    <name type="scientific">Nitrospira moscoviensis</name>
    <dbReference type="NCBI Taxonomy" id="42253"/>
    <lineage>
        <taxon>Bacteria</taxon>
        <taxon>Pseudomonadati</taxon>
        <taxon>Nitrospirota</taxon>
        <taxon>Nitrospiria</taxon>
        <taxon>Nitrospirales</taxon>
        <taxon>Nitrospiraceae</taxon>
        <taxon>Nitrospira</taxon>
    </lineage>
</organism>
<proteinExistence type="inferred from homology"/>
<dbReference type="PANTHER" id="PTHR46522:SF1">
    <property type="entry name" value="INACTIVE CYTIDINE MONOPHOSPHATE-N-ACETYLNEURAMINIC ACID HYDROXYLASE"/>
    <property type="match status" value="1"/>
</dbReference>
<dbReference type="RefSeq" id="WP_053380134.1">
    <property type="nucleotide sequence ID" value="NZ_CP011801.1"/>
</dbReference>
<dbReference type="GO" id="GO:0046381">
    <property type="term" value="P:CMP-N-acetylneuraminate metabolic process"/>
    <property type="evidence" value="ECO:0007669"/>
    <property type="project" value="TreeGrafter"/>
</dbReference>
<name>A0A0K2GDX4_NITMO</name>
<dbReference type="KEGG" id="nmv:NITMOv2_2641"/>
<dbReference type="Proteomes" id="UP000069205">
    <property type="component" value="Chromosome"/>
</dbReference>
<dbReference type="PANTHER" id="PTHR46522">
    <property type="entry name" value="CYTIDINE MONOPHOSPHATE-N-ACETYLNEURAMINIC ACID HYDROXYLASE"/>
    <property type="match status" value="1"/>
</dbReference>
<sequence length="461" mass="52261">MRPNSLTFINHASVLITGERRSILTDPWYEGEAFHRGWRLLYENRPEEIERVLDRTDFIWISHEHPDHFSIGFFRKYRPILLDRKIAVLFQHTKDKRVLGFMKKSGLECIELPTGVPFALEDGFTVRIVKDEFYDSALLAHVGGKRVFNLNDCPLHSDARLAAFRKTYGPCDLLLTQFSYAAWKGGRDNVQWRRSAADDKLAGLVRQARALEAAAVVPFASFVYFANVLNSYLNDAVNTPRRVLEFCREAGAEFTCVLLKPMESLDLGDPRPKQREASVAFWEGAFQARKSYIRYAESIPVNELSKLFRLYCERLKKRNSWWLIRLCRAFGLAFKPVVIKLIDTGDVVCADVPRRTFGPSALEPEIALHSESLAFILKFPYGFDTLAVNGNFEELKRGGFGTFTKTFALENLNNIGYSFSPALALNFNVVRIFTDRLTKASNRLNAGAPAPAPDAVGEKAA</sequence>
<keyword evidence="3" id="KW-1185">Reference proteome</keyword>
<dbReference type="SUPFAM" id="SSF56281">
    <property type="entry name" value="Metallo-hydrolase/oxidoreductase"/>
    <property type="match status" value="1"/>
</dbReference>
<evidence type="ECO:0000256" key="1">
    <source>
        <dbReference type="ARBA" id="ARBA00010303"/>
    </source>
</evidence>
<dbReference type="STRING" id="42253.NITMOv2_2641"/>
<dbReference type="GO" id="GO:0005737">
    <property type="term" value="C:cytoplasm"/>
    <property type="evidence" value="ECO:0007669"/>
    <property type="project" value="TreeGrafter"/>
</dbReference>
<reference evidence="2 3" key="1">
    <citation type="journal article" date="2015" name="Proc. Natl. Acad. Sci. U.S.A.">
        <title>Expanded metabolic versatility of ubiquitous nitrite-oxidizing bacteria from the genus Nitrospira.</title>
        <authorList>
            <person name="Koch H."/>
            <person name="Lucker S."/>
            <person name="Albertsen M."/>
            <person name="Kitzinger K."/>
            <person name="Herbold C."/>
            <person name="Spieck E."/>
            <person name="Nielsen P.H."/>
            <person name="Wagner M."/>
            <person name="Daims H."/>
        </authorList>
    </citation>
    <scope>NUCLEOTIDE SEQUENCE [LARGE SCALE GENOMIC DNA]</scope>
    <source>
        <strain evidence="2 3">NSP M-1</strain>
    </source>
</reference>
<dbReference type="InterPro" id="IPR036866">
    <property type="entry name" value="RibonucZ/Hydroxyglut_hydro"/>
</dbReference>
<dbReference type="Pfam" id="PF13483">
    <property type="entry name" value="Lactamase_B_3"/>
    <property type="match status" value="1"/>
</dbReference>
<accession>A0A0K2GDX4</accession>
<dbReference type="GO" id="GO:0030338">
    <property type="term" value="F:CMP-N-acetylneuraminate monooxygenase activity"/>
    <property type="evidence" value="ECO:0007669"/>
    <property type="project" value="TreeGrafter"/>
</dbReference>
<dbReference type="InterPro" id="IPR027033">
    <property type="entry name" value="Cnh"/>
</dbReference>
<comment type="similarity">
    <text evidence="1">Belongs to the CMP-Neu5Ac hydroxylase family.</text>
</comment>
<dbReference type="OrthoDB" id="9769355at2"/>
<evidence type="ECO:0000313" key="3">
    <source>
        <dbReference type="Proteomes" id="UP000069205"/>
    </source>
</evidence>
<dbReference type="Gene3D" id="3.60.15.10">
    <property type="entry name" value="Ribonuclease Z/Hydroxyacylglutathione hydrolase-like"/>
    <property type="match status" value="1"/>
</dbReference>
<evidence type="ECO:0000313" key="2">
    <source>
        <dbReference type="EMBL" id="ALA59054.1"/>
    </source>
</evidence>